<gene>
    <name evidence="3" type="ORF">SeMB42_g04689</name>
</gene>
<dbReference type="InterPro" id="IPR032942">
    <property type="entry name" value="BPI/LBP/Plunc"/>
</dbReference>
<feature type="domain" description="Lipid-binding serum glycoprotein C-terminal" evidence="2">
    <location>
        <begin position="303"/>
        <end position="516"/>
    </location>
</feature>
<dbReference type="InterPro" id="IPR001124">
    <property type="entry name" value="Lipid-bd_serum_glycop_C"/>
</dbReference>
<evidence type="ECO:0000259" key="2">
    <source>
        <dbReference type="SMART" id="SM00329"/>
    </source>
</evidence>
<dbReference type="SUPFAM" id="SSF55394">
    <property type="entry name" value="Bactericidal permeability-increasing protein, BPI"/>
    <property type="match status" value="2"/>
</dbReference>
<dbReference type="SMART" id="SM00329">
    <property type="entry name" value="BPI2"/>
    <property type="match status" value="1"/>
</dbReference>
<dbReference type="AlphaFoldDB" id="A0A507CWG0"/>
<evidence type="ECO:0000313" key="4">
    <source>
        <dbReference type="Proteomes" id="UP000317494"/>
    </source>
</evidence>
<dbReference type="Gene3D" id="3.15.20.10">
    <property type="entry name" value="Bactericidal permeability-increasing protein, domain 2"/>
    <property type="match status" value="1"/>
</dbReference>
<proteinExistence type="predicted"/>
<protein>
    <recommendedName>
        <fullName evidence="2">Lipid-binding serum glycoprotein C-terminal domain-containing protein</fullName>
    </recommendedName>
</protein>
<evidence type="ECO:0000313" key="3">
    <source>
        <dbReference type="EMBL" id="TPX43496.1"/>
    </source>
</evidence>
<feature type="chain" id="PRO_5021213980" description="Lipid-binding serum glycoprotein C-terminal domain-containing protein" evidence="1">
    <location>
        <begin position="21"/>
        <end position="581"/>
    </location>
</feature>
<sequence>MARVAGVLLVVLCILAVASGGRMGPSSRLQRVIGSSSSRRPNLAPAISLALRPLLFDYAAHIAVHVVNEKFHGLLLADVDTVANVKVLGDVRVLMTNIQLVALTADPDLANIVLGDGNLALEIEDVFFRLEADFKYQQLSFPHIAGNGHLTVTGYEGIVAAIPIFAQQNGFILVDIIDAATEFDRIDVQISGSNANWLYNLLLGMFRGNLKAGICDKITAFIKETLPQEANKILGGMPRTVDIIGAQLNTSIADNPSIQPDAAVMHVYGLFQSPSSREFEECPYSPTLNRNTSPILTRGPTKSVEKKMMKGTLHVSVLNCFAWTLHKQNRLHFHLTPQNFSAELLNTTLWAHHIPGVDEMFPSPRPMYLDLDLTLAPTGSINPEEGIIVSVNKVKSRFAAIMDEDDEVSLELFTLSIDTYLGATAQAIPTSPDEGAFLRLRGELTTGDISVNVLNSNVGALDPDQLDVLFKVIFSRITDTITDYLDTNPITIPSIPLIMLSNAVISFENDVGILDSDLLPYAPSRRWTYNSFVYKVPVGKKSKNTVKQRKQPKIYTPKSLKRVRNPSSSVTSLDSTINIHG</sequence>
<keyword evidence="4" id="KW-1185">Reference proteome</keyword>
<evidence type="ECO:0000256" key="1">
    <source>
        <dbReference type="SAM" id="SignalP"/>
    </source>
</evidence>
<dbReference type="VEuPathDB" id="FungiDB:SeMB42_g04689"/>
<dbReference type="Proteomes" id="UP000317494">
    <property type="component" value="Unassembled WGS sequence"/>
</dbReference>
<dbReference type="InterPro" id="IPR017943">
    <property type="entry name" value="Bactericidal_perm-incr_a/b_dom"/>
</dbReference>
<dbReference type="EMBL" id="QEAN01000197">
    <property type="protein sequence ID" value="TPX43496.1"/>
    <property type="molecule type" value="Genomic_DNA"/>
</dbReference>
<name>A0A507CWG0_9FUNG</name>
<dbReference type="STRING" id="286115.A0A507CWG0"/>
<dbReference type="GO" id="GO:0008289">
    <property type="term" value="F:lipid binding"/>
    <property type="evidence" value="ECO:0007669"/>
    <property type="project" value="InterPro"/>
</dbReference>
<accession>A0A507CWG0</accession>
<dbReference type="PANTHER" id="PTHR10504">
    <property type="entry name" value="BACTERICIDAL PERMEABILITY-INCREASING BPI PROTEIN-RELATED"/>
    <property type="match status" value="1"/>
</dbReference>
<organism evidence="3 4">
    <name type="scientific">Synchytrium endobioticum</name>
    <dbReference type="NCBI Taxonomy" id="286115"/>
    <lineage>
        <taxon>Eukaryota</taxon>
        <taxon>Fungi</taxon>
        <taxon>Fungi incertae sedis</taxon>
        <taxon>Chytridiomycota</taxon>
        <taxon>Chytridiomycota incertae sedis</taxon>
        <taxon>Chytridiomycetes</taxon>
        <taxon>Synchytriales</taxon>
        <taxon>Synchytriaceae</taxon>
        <taxon>Synchytrium</taxon>
    </lineage>
</organism>
<keyword evidence="1" id="KW-0732">Signal</keyword>
<feature type="signal peptide" evidence="1">
    <location>
        <begin position="1"/>
        <end position="20"/>
    </location>
</feature>
<comment type="caution">
    <text evidence="3">The sequence shown here is derived from an EMBL/GenBank/DDBJ whole genome shotgun (WGS) entry which is preliminary data.</text>
</comment>
<reference evidence="3 4" key="1">
    <citation type="journal article" date="2019" name="Sci. Rep.">
        <title>Comparative genomics of chytrid fungi reveal insights into the obligate biotrophic and pathogenic lifestyle of Synchytrium endobioticum.</title>
        <authorList>
            <person name="van de Vossenberg B.T.L.H."/>
            <person name="Warris S."/>
            <person name="Nguyen H.D.T."/>
            <person name="van Gent-Pelzer M.P.E."/>
            <person name="Joly D.L."/>
            <person name="van de Geest H.C."/>
            <person name="Bonants P.J.M."/>
            <person name="Smith D.S."/>
            <person name="Levesque C.A."/>
            <person name="van der Lee T.A.J."/>
        </authorList>
    </citation>
    <scope>NUCLEOTIDE SEQUENCE [LARGE SCALE GENOMIC DNA]</scope>
    <source>
        <strain evidence="3 4">MB42</strain>
    </source>
</reference>
<dbReference type="PANTHER" id="PTHR10504:SF131">
    <property type="entry name" value="BPI2 DOMAIN-CONTAINING PROTEIN"/>
    <property type="match status" value="1"/>
</dbReference>
<dbReference type="Gene3D" id="3.15.10.10">
    <property type="entry name" value="Bactericidal permeability-increasing protein, domain 1"/>
    <property type="match status" value="1"/>
</dbReference>